<evidence type="ECO:0000259" key="3">
    <source>
        <dbReference type="Pfam" id="PF03972"/>
    </source>
</evidence>
<dbReference type="EMBL" id="FMZE01000005">
    <property type="protein sequence ID" value="SDC99148.1"/>
    <property type="molecule type" value="Genomic_DNA"/>
</dbReference>
<dbReference type="InterPro" id="IPR005656">
    <property type="entry name" value="MmgE_PrpD"/>
</dbReference>
<dbReference type="RefSeq" id="WP_091804218.1">
    <property type="nucleotide sequence ID" value="NZ_CP016353.1"/>
</dbReference>
<dbReference type="KEGG" id="pmad:BAY61_15150"/>
<organism evidence="5 6">
    <name type="scientific">Prauserella marina</name>
    <dbReference type="NCBI Taxonomy" id="530584"/>
    <lineage>
        <taxon>Bacteria</taxon>
        <taxon>Bacillati</taxon>
        <taxon>Actinomycetota</taxon>
        <taxon>Actinomycetes</taxon>
        <taxon>Pseudonocardiales</taxon>
        <taxon>Pseudonocardiaceae</taxon>
        <taxon>Prauserella</taxon>
    </lineage>
</organism>
<proteinExistence type="inferred from homology"/>
<dbReference type="InterPro" id="IPR042183">
    <property type="entry name" value="MmgE/PrpD_sf_1"/>
</dbReference>
<feature type="domain" description="MmgE/PrpD N-terminal" evidence="3">
    <location>
        <begin position="15"/>
        <end position="246"/>
    </location>
</feature>
<dbReference type="Proteomes" id="UP000199494">
    <property type="component" value="Unassembled WGS sequence"/>
</dbReference>
<protein>
    <submittedName>
        <fullName evidence="5">2-methylcitrate dehydratase PrpD</fullName>
    </submittedName>
</protein>
<feature type="domain" description="MmgE/PrpD C-terminal" evidence="4">
    <location>
        <begin position="271"/>
        <end position="437"/>
    </location>
</feature>
<gene>
    <name evidence="5" type="ORF">SAMN05421630_10575</name>
</gene>
<feature type="compositionally biased region" description="Polar residues" evidence="2">
    <location>
        <begin position="1"/>
        <end position="19"/>
    </location>
</feature>
<keyword evidence="6" id="KW-1185">Reference proteome</keyword>
<dbReference type="Gene3D" id="1.10.4100.10">
    <property type="entry name" value="2-methylcitrate dehydratase PrpD"/>
    <property type="match status" value="1"/>
</dbReference>
<dbReference type="GO" id="GO:0016829">
    <property type="term" value="F:lyase activity"/>
    <property type="evidence" value="ECO:0007669"/>
    <property type="project" value="InterPro"/>
</dbReference>
<dbReference type="InterPro" id="IPR042188">
    <property type="entry name" value="MmgE/PrpD_sf_2"/>
</dbReference>
<dbReference type="PANTHER" id="PTHR16943">
    <property type="entry name" value="2-METHYLCITRATE DEHYDRATASE-RELATED"/>
    <property type="match status" value="1"/>
</dbReference>
<dbReference type="InterPro" id="IPR045337">
    <property type="entry name" value="MmgE_PrpD_C"/>
</dbReference>
<evidence type="ECO:0000256" key="2">
    <source>
        <dbReference type="SAM" id="MobiDB-lite"/>
    </source>
</evidence>
<evidence type="ECO:0000313" key="6">
    <source>
        <dbReference type="Proteomes" id="UP000199494"/>
    </source>
</evidence>
<comment type="similarity">
    <text evidence="1">Belongs to the PrpD family.</text>
</comment>
<accession>A0A222VQW8</accession>
<sequence length="458" mass="47031">MSDQNGLTATVASWAATQSTPPPEVQHHVKRLVLDHLAGVVAGATTPVSRAVAAHAANSYGTTGTGATGIGAGRLSALGAALVNGTSAHGLEVDDGYTPGSVHPSAVALPAVLAAAQEHGSDPQRTLTASAIALELTCRLAAAGHPSTWRNHFHNTPLAGVMAAAAGVSALLGNDARRTSDALGIAGSHAGGLFEFLGQSAEVKRVHPGKAARDGIASAQLAAAGVTGPHTVLEGGHGYFAAFARDDWDPGTVTTSLGQRWVLLDTYVKPYPSCRHLHGPIDAALALRERHGLTTHDVVSATVGTYTVATHHAHTDAASFLDAQMSIPYAVAVALSRGTVTLTEFDDDTRAETDIRRLAGAVTVHTDDIAQAAYPTARPATLTLTLRDGDTVSATVEQPYGEPANPMTDESLTGKFHGLIDPILGAEAAGKLADAVWAFHDLGFLDTADTLLRTGTTS</sequence>
<dbReference type="STRING" id="530584.SAMN05421630_10575"/>
<feature type="region of interest" description="Disordered" evidence="2">
    <location>
        <begin position="1"/>
        <end position="23"/>
    </location>
</feature>
<evidence type="ECO:0000259" key="4">
    <source>
        <dbReference type="Pfam" id="PF19305"/>
    </source>
</evidence>
<dbReference type="PANTHER" id="PTHR16943:SF8">
    <property type="entry name" value="2-METHYLCITRATE DEHYDRATASE"/>
    <property type="match status" value="1"/>
</dbReference>
<dbReference type="SUPFAM" id="SSF103378">
    <property type="entry name" value="2-methylcitrate dehydratase PrpD"/>
    <property type="match status" value="1"/>
</dbReference>
<dbReference type="InterPro" id="IPR045336">
    <property type="entry name" value="MmgE_PrpD_N"/>
</dbReference>
<dbReference type="Gene3D" id="3.30.1330.120">
    <property type="entry name" value="2-methylcitrate dehydratase PrpD"/>
    <property type="match status" value="1"/>
</dbReference>
<evidence type="ECO:0000313" key="5">
    <source>
        <dbReference type="EMBL" id="SDC99148.1"/>
    </source>
</evidence>
<name>A0A222VQW8_9PSEU</name>
<evidence type="ECO:0000256" key="1">
    <source>
        <dbReference type="ARBA" id="ARBA00006174"/>
    </source>
</evidence>
<dbReference type="InterPro" id="IPR036148">
    <property type="entry name" value="MmgE/PrpD_sf"/>
</dbReference>
<dbReference type="OrthoDB" id="9797528at2"/>
<dbReference type="Pfam" id="PF03972">
    <property type="entry name" value="MmgE_PrpD_N"/>
    <property type="match status" value="1"/>
</dbReference>
<dbReference type="AlphaFoldDB" id="A0A222VQW8"/>
<reference evidence="5 6" key="1">
    <citation type="submission" date="2016-10" db="EMBL/GenBank/DDBJ databases">
        <authorList>
            <person name="de Groot N.N."/>
        </authorList>
    </citation>
    <scope>NUCLEOTIDE SEQUENCE [LARGE SCALE GENOMIC DNA]</scope>
    <source>
        <strain evidence="5 6">CGMCC 4.5506</strain>
    </source>
</reference>
<dbReference type="Pfam" id="PF19305">
    <property type="entry name" value="MmgE_PrpD_C"/>
    <property type="match status" value="1"/>
</dbReference>